<gene>
    <name evidence="1" type="ORF">CHARACLAT_020950</name>
</gene>
<dbReference type="EMBL" id="JAHUTJ010042999">
    <property type="protein sequence ID" value="MED6281390.1"/>
    <property type="molecule type" value="Genomic_DNA"/>
</dbReference>
<proteinExistence type="predicted"/>
<organism evidence="1 2">
    <name type="scientific">Characodon lateralis</name>
    <dbReference type="NCBI Taxonomy" id="208331"/>
    <lineage>
        <taxon>Eukaryota</taxon>
        <taxon>Metazoa</taxon>
        <taxon>Chordata</taxon>
        <taxon>Craniata</taxon>
        <taxon>Vertebrata</taxon>
        <taxon>Euteleostomi</taxon>
        <taxon>Actinopterygii</taxon>
        <taxon>Neopterygii</taxon>
        <taxon>Teleostei</taxon>
        <taxon>Neoteleostei</taxon>
        <taxon>Acanthomorphata</taxon>
        <taxon>Ovalentaria</taxon>
        <taxon>Atherinomorphae</taxon>
        <taxon>Cyprinodontiformes</taxon>
        <taxon>Goodeidae</taxon>
        <taxon>Characodon</taxon>
    </lineage>
</organism>
<comment type="caution">
    <text evidence="1">The sequence shown here is derived from an EMBL/GenBank/DDBJ whole genome shotgun (WGS) entry which is preliminary data.</text>
</comment>
<name>A0ABU7E2Q1_9TELE</name>
<evidence type="ECO:0000313" key="1">
    <source>
        <dbReference type="EMBL" id="MED6281390.1"/>
    </source>
</evidence>
<accession>A0ABU7E2Q1</accession>
<dbReference type="Proteomes" id="UP001352852">
    <property type="component" value="Unassembled WGS sequence"/>
</dbReference>
<keyword evidence="2" id="KW-1185">Reference proteome</keyword>
<protein>
    <submittedName>
        <fullName evidence="1">Uncharacterized protein</fullName>
    </submittedName>
</protein>
<reference evidence="1 2" key="1">
    <citation type="submission" date="2021-06" db="EMBL/GenBank/DDBJ databases">
        <authorList>
            <person name="Palmer J.M."/>
        </authorList>
    </citation>
    <scope>NUCLEOTIDE SEQUENCE [LARGE SCALE GENOMIC DNA]</scope>
    <source>
        <strain evidence="1 2">CL_MEX2019</strain>
        <tissue evidence="1">Muscle</tissue>
    </source>
</reference>
<evidence type="ECO:0000313" key="2">
    <source>
        <dbReference type="Proteomes" id="UP001352852"/>
    </source>
</evidence>
<sequence>MSPEPSHKRTLSTLQRKPPHIKLIPLLQAHNEEHQVNSLRIFLPWILNLIPPGDLTTITQTATSNQSTVRTDRHHVTTNAKYFIHHSSRWRYCVSYIHPIFVTALPLIRRNSLVR</sequence>